<proteinExistence type="predicted"/>
<dbReference type="EMBL" id="NIZT01000012">
    <property type="protein sequence ID" value="RBQ23993.1"/>
    <property type="molecule type" value="Genomic_DNA"/>
</dbReference>
<evidence type="ECO:0000313" key="2">
    <source>
        <dbReference type="Proteomes" id="UP000253099"/>
    </source>
</evidence>
<organism evidence="1 2">
    <name type="scientific">Candidatus Methanobinarius endosymbioticus</name>
    <dbReference type="NCBI Taxonomy" id="2006182"/>
    <lineage>
        <taxon>Archaea</taxon>
        <taxon>Methanobacteriati</taxon>
        <taxon>Methanobacteriota</taxon>
        <taxon>Methanomada group</taxon>
        <taxon>Methanobacteria</taxon>
        <taxon>Methanobacteriales</taxon>
        <taxon>Methanobacteriaceae</taxon>
        <taxon>Candidatus Methanobinarius</taxon>
    </lineage>
</organism>
<reference evidence="1 2" key="1">
    <citation type="submission" date="2018-06" db="EMBL/GenBank/DDBJ databases">
        <title>Genomic insight into two independent archaeal endosymbiosis events.</title>
        <authorList>
            <person name="Lind A.E."/>
            <person name="Lewis W.H."/>
            <person name="Spang A."/>
            <person name="Guy L."/>
            <person name="Embley M.T."/>
            <person name="Ettema T.J.G."/>
        </authorList>
    </citation>
    <scope>NUCLEOTIDE SEQUENCE [LARGE SCALE GENOMIC DNA]</scope>
    <source>
        <strain evidence="1">NOE</strain>
    </source>
</reference>
<name>A0A366MDV8_9EURY</name>
<evidence type="ECO:0000313" key="1">
    <source>
        <dbReference type="EMBL" id="RBQ23993.1"/>
    </source>
</evidence>
<dbReference type="AlphaFoldDB" id="A0A366MDV8"/>
<comment type="caution">
    <text evidence="1">The sequence shown here is derived from an EMBL/GenBank/DDBJ whole genome shotgun (WGS) entry which is preliminary data.</text>
</comment>
<accession>A0A366MDV8</accession>
<sequence>MTIYSSNFINNTAKSGNGIYIKDSENFNISYSRLVNKNINSYELVATDSNGVADYNWWGDNNGLSHTNLVLNNYYIMKIIINDSKINKKET</sequence>
<protein>
    <recommendedName>
        <fullName evidence="3">Right handed beta helix domain-containing protein</fullName>
    </recommendedName>
</protein>
<evidence type="ECO:0008006" key="3">
    <source>
        <dbReference type="Google" id="ProtNLM"/>
    </source>
</evidence>
<gene>
    <name evidence="1" type="ORF">ALNOE001_05410</name>
</gene>
<keyword evidence="2" id="KW-1185">Reference proteome</keyword>
<dbReference type="Proteomes" id="UP000253099">
    <property type="component" value="Unassembled WGS sequence"/>
</dbReference>